<dbReference type="InterPro" id="IPR025737">
    <property type="entry name" value="FApF"/>
</dbReference>
<gene>
    <name evidence="2" type="ORF">ACFQDM_05880</name>
</gene>
<reference evidence="3" key="1">
    <citation type="journal article" date="2019" name="Int. J. Syst. Evol. Microbiol.">
        <title>The Global Catalogue of Microorganisms (GCM) 10K type strain sequencing project: providing services to taxonomists for standard genome sequencing and annotation.</title>
        <authorList>
            <consortium name="The Broad Institute Genomics Platform"/>
            <consortium name="The Broad Institute Genome Sequencing Center for Infectious Disease"/>
            <person name="Wu L."/>
            <person name="Ma J."/>
        </authorList>
    </citation>
    <scope>NUCLEOTIDE SEQUENCE [LARGE SCALE GENOMIC DNA]</scope>
    <source>
        <strain evidence="3">CGMCC-1.15741</strain>
    </source>
</reference>
<evidence type="ECO:0000256" key="1">
    <source>
        <dbReference type="SAM" id="SignalP"/>
    </source>
</evidence>
<keyword evidence="3" id="KW-1185">Reference proteome</keyword>
<dbReference type="RefSeq" id="WP_377376735.1">
    <property type="nucleotide sequence ID" value="NZ_JBHSSW010000005.1"/>
</dbReference>
<evidence type="ECO:0000313" key="2">
    <source>
        <dbReference type="EMBL" id="MFC6197597.1"/>
    </source>
</evidence>
<accession>A0ABW1S824</accession>
<sequence>MQHFFRSVSASLFGFFICMLMFAERADAQATSSVSGPNLTADDDAAEYRIGFAEVSGPEGGWAIEQRLSLQNAISDRFRIRGILQLRKAPGEGTEFSHVEADFLWQHQKKTTAGYASAIRLDVRATEGNRPNRVGLNWLNQIDFAEDWRARGMLSVDREFGPNASDGAILEARANISRKIGDRQRISLDSYHKFGNTDGGLGSFDDQEHLIGPTLSHSLTDDWDLTVGALAGISESAPDTVLQFRLARSLN</sequence>
<comment type="caution">
    <text evidence="2">The sequence shown here is derived from an EMBL/GenBank/DDBJ whole genome shotgun (WGS) entry which is preliminary data.</text>
</comment>
<dbReference type="EMBL" id="JBHSSW010000005">
    <property type="protein sequence ID" value="MFC6197597.1"/>
    <property type="molecule type" value="Genomic_DNA"/>
</dbReference>
<name>A0ABW1S824_9PROT</name>
<evidence type="ECO:0000313" key="3">
    <source>
        <dbReference type="Proteomes" id="UP001596303"/>
    </source>
</evidence>
<feature type="signal peptide" evidence="1">
    <location>
        <begin position="1"/>
        <end position="23"/>
    </location>
</feature>
<protein>
    <submittedName>
        <fullName evidence="2">Transporter</fullName>
    </submittedName>
</protein>
<feature type="chain" id="PRO_5046007257" evidence="1">
    <location>
        <begin position="24"/>
        <end position="251"/>
    </location>
</feature>
<organism evidence="2 3">
    <name type="scientific">Ponticaulis profundi</name>
    <dbReference type="NCBI Taxonomy" id="2665222"/>
    <lineage>
        <taxon>Bacteria</taxon>
        <taxon>Pseudomonadati</taxon>
        <taxon>Pseudomonadota</taxon>
        <taxon>Alphaproteobacteria</taxon>
        <taxon>Hyphomonadales</taxon>
        <taxon>Hyphomonadaceae</taxon>
        <taxon>Ponticaulis</taxon>
    </lineage>
</organism>
<proteinExistence type="predicted"/>
<dbReference type="Proteomes" id="UP001596303">
    <property type="component" value="Unassembled WGS sequence"/>
</dbReference>
<keyword evidence="1" id="KW-0732">Signal</keyword>
<dbReference type="Pfam" id="PF13557">
    <property type="entry name" value="Phenol_MetA_deg"/>
    <property type="match status" value="1"/>
</dbReference>